<accession>M4B9N3</accession>
<reference evidence="2" key="1">
    <citation type="journal article" date="2010" name="Science">
        <title>Signatures of adaptation to obligate biotrophy in the Hyaloperonospora arabidopsidis genome.</title>
        <authorList>
            <person name="Baxter L."/>
            <person name="Tripathy S."/>
            <person name="Ishaque N."/>
            <person name="Boot N."/>
            <person name="Cabral A."/>
            <person name="Kemen E."/>
            <person name="Thines M."/>
            <person name="Ah-Fong A."/>
            <person name="Anderson R."/>
            <person name="Badejoko W."/>
            <person name="Bittner-Eddy P."/>
            <person name="Boore J.L."/>
            <person name="Chibucos M.C."/>
            <person name="Coates M."/>
            <person name="Dehal P."/>
            <person name="Delehaunty K."/>
            <person name="Dong S."/>
            <person name="Downton P."/>
            <person name="Dumas B."/>
            <person name="Fabro G."/>
            <person name="Fronick C."/>
            <person name="Fuerstenberg S.I."/>
            <person name="Fulton L."/>
            <person name="Gaulin E."/>
            <person name="Govers F."/>
            <person name="Hughes L."/>
            <person name="Humphray S."/>
            <person name="Jiang R.H."/>
            <person name="Judelson H."/>
            <person name="Kamoun S."/>
            <person name="Kyung K."/>
            <person name="Meijer H."/>
            <person name="Minx P."/>
            <person name="Morris P."/>
            <person name="Nelson J."/>
            <person name="Phuntumart V."/>
            <person name="Qutob D."/>
            <person name="Rehmany A."/>
            <person name="Rougon-Cardoso A."/>
            <person name="Ryden P."/>
            <person name="Torto-Alalibo T."/>
            <person name="Studholme D."/>
            <person name="Wang Y."/>
            <person name="Win J."/>
            <person name="Wood J."/>
            <person name="Clifton S.W."/>
            <person name="Rogers J."/>
            <person name="Van den Ackerveken G."/>
            <person name="Jones J.D."/>
            <person name="McDowell J.M."/>
            <person name="Beynon J."/>
            <person name="Tyler B.M."/>
        </authorList>
    </citation>
    <scope>NUCLEOTIDE SEQUENCE [LARGE SCALE GENOMIC DNA]</scope>
    <source>
        <strain evidence="2">Emoy2</strain>
    </source>
</reference>
<dbReference type="EMBL" id="JH598031">
    <property type="status" value="NOT_ANNOTATED_CDS"/>
    <property type="molecule type" value="Genomic_DNA"/>
</dbReference>
<name>M4B9N3_HYAAE</name>
<keyword evidence="2" id="KW-1185">Reference proteome</keyword>
<organism evidence="1 2">
    <name type="scientific">Hyaloperonospora arabidopsidis (strain Emoy2)</name>
    <name type="common">Downy mildew agent</name>
    <name type="synonym">Peronospora arabidopsidis</name>
    <dbReference type="NCBI Taxonomy" id="559515"/>
    <lineage>
        <taxon>Eukaryota</taxon>
        <taxon>Sar</taxon>
        <taxon>Stramenopiles</taxon>
        <taxon>Oomycota</taxon>
        <taxon>Peronosporomycetes</taxon>
        <taxon>Peronosporales</taxon>
        <taxon>Peronosporaceae</taxon>
        <taxon>Hyaloperonospora</taxon>
    </lineage>
</organism>
<evidence type="ECO:0000313" key="2">
    <source>
        <dbReference type="Proteomes" id="UP000011713"/>
    </source>
</evidence>
<dbReference type="HOGENOM" id="CLU_1790621_0_0_1"/>
<protein>
    <submittedName>
        <fullName evidence="1">Uncharacterized protein</fullName>
    </submittedName>
</protein>
<sequence>MNIYVYHFNLSIQGHGAFLYFPVIRTTPFCYTYHSPYSVENWTQSCRLYRGHYDGGDIREMDKTTEVINGSNDESIICHNEKVHVSSQGKIKLELLLSFIDQLMLTRERYFSARATVKIMCNGVAEMVVITRYIGVVHTERDQYH</sequence>
<dbReference type="AlphaFoldDB" id="M4B9N3"/>
<reference evidence="1" key="2">
    <citation type="submission" date="2015-06" db="UniProtKB">
        <authorList>
            <consortium name="EnsemblProtists"/>
        </authorList>
    </citation>
    <scope>IDENTIFICATION</scope>
    <source>
        <strain evidence="1">Emoy2</strain>
    </source>
</reference>
<dbReference type="InParanoid" id="M4B9N3"/>
<evidence type="ECO:0000313" key="1">
    <source>
        <dbReference type="EnsemblProtists" id="HpaP802993"/>
    </source>
</evidence>
<dbReference type="Proteomes" id="UP000011713">
    <property type="component" value="Unassembled WGS sequence"/>
</dbReference>
<dbReference type="VEuPathDB" id="FungiDB:HpaG802993"/>
<dbReference type="EnsemblProtists" id="HpaT802993">
    <property type="protein sequence ID" value="HpaP802993"/>
    <property type="gene ID" value="HpaG802993"/>
</dbReference>
<proteinExistence type="predicted"/>